<dbReference type="SMART" id="SM00487">
    <property type="entry name" value="DEXDc"/>
    <property type="match status" value="1"/>
</dbReference>
<dbReference type="InterPro" id="IPR011545">
    <property type="entry name" value="DEAD/DEAH_box_helicase_dom"/>
</dbReference>
<keyword evidence="9" id="KW-0051">Antiviral defense</keyword>
<dbReference type="GO" id="GO:0003676">
    <property type="term" value="F:nucleic acid binding"/>
    <property type="evidence" value="ECO:0007669"/>
    <property type="project" value="InterPro"/>
</dbReference>
<evidence type="ECO:0000256" key="8">
    <source>
        <dbReference type="ARBA" id="ARBA00022840"/>
    </source>
</evidence>
<dbReference type="GO" id="GO:0003724">
    <property type="term" value="F:RNA helicase activity"/>
    <property type="evidence" value="ECO:0007669"/>
    <property type="project" value="TreeGrafter"/>
</dbReference>
<evidence type="ECO:0000256" key="6">
    <source>
        <dbReference type="ARBA" id="ARBA00022801"/>
    </source>
</evidence>
<evidence type="ECO:0000256" key="3">
    <source>
        <dbReference type="ARBA" id="ARBA00022722"/>
    </source>
</evidence>
<dbReference type="EMBL" id="JQZW01000009">
    <property type="protein sequence ID" value="KGN97699.1"/>
    <property type="molecule type" value="Genomic_DNA"/>
</dbReference>
<keyword evidence="3" id="KW-0540">Nuclease</keyword>
<comment type="similarity">
    <text evidence="2">In the central section; belongs to the CRISPR-associated helicase Cas3 family.</text>
</comment>
<dbReference type="InterPro" id="IPR006674">
    <property type="entry name" value="HD_domain"/>
</dbReference>
<dbReference type="NCBIfam" id="TIGR01587">
    <property type="entry name" value="cas3_core"/>
    <property type="match status" value="1"/>
</dbReference>
<keyword evidence="5" id="KW-0547">Nucleotide-binding</keyword>
<dbReference type="Pfam" id="PF22590">
    <property type="entry name" value="Cas3-like_C_2"/>
    <property type="match status" value="1"/>
</dbReference>
<dbReference type="InterPro" id="IPR014001">
    <property type="entry name" value="Helicase_ATP-bd"/>
</dbReference>
<dbReference type="eggNOG" id="COG1203">
    <property type="taxonomic scope" value="Bacteria"/>
</dbReference>
<dbReference type="Proteomes" id="UP000030134">
    <property type="component" value="Unassembled WGS sequence"/>
</dbReference>
<dbReference type="GO" id="GO:0051607">
    <property type="term" value="P:defense response to virus"/>
    <property type="evidence" value="ECO:0007669"/>
    <property type="project" value="UniProtKB-KW"/>
</dbReference>
<dbReference type="SUPFAM" id="SSF52540">
    <property type="entry name" value="P-loop containing nucleoside triphosphate hydrolases"/>
    <property type="match status" value="1"/>
</dbReference>
<organism evidence="12 13">
    <name type="scientific">Porphyromonas gingivicanis</name>
    <dbReference type="NCBI Taxonomy" id="266762"/>
    <lineage>
        <taxon>Bacteria</taxon>
        <taxon>Pseudomonadati</taxon>
        <taxon>Bacteroidota</taxon>
        <taxon>Bacteroidia</taxon>
        <taxon>Bacteroidales</taxon>
        <taxon>Porphyromonadaceae</taxon>
        <taxon>Porphyromonas</taxon>
    </lineage>
</organism>
<dbReference type="GO" id="GO:0005829">
    <property type="term" value="C:cytosol"/>
    <property type="evidence" value="ECO:0007669"/>
    <property type="project" value="TreeGrafter"/>
</dbReference>
<evidence type="ECO:0000259" key="11">
    <source>
        <dbReference type="PROSITE" id="PS51643"/>
    </source>
</evidence>
<comment type="similarity">
    <text evidence="10">Belongs to the DEAD box helicase family.</text>
</comment>
<evidence type="ECO:0000256" key="5">
    <source>
        <dbReference type="ARBA" id="ARBA00022741"/>
    </source>
</evidence>
<evidence type="ECO:0000256" key="10">
    <source>
        <dbReference type="ARBA" id="ARBA00038437"/>
    </source>
</evidence>
<dbReference type="CDD" id="cd09641">
    <property type="entry name" value="Cas3''_I"/>
    <property type="match status" value="1"/>
</dbReference>
<dbReference type="RefSeq" id="WP_036884188.1">
    <property type="nucleotide sequence ID" value="NZ_JQZW01000009.1"/>
</dbReference>
<keyword evidence="7" id="KW-0347">Helicase</keyword>
<dbReference type="Pfam" id="PF00270">
    <property type="entry name" value="DEAD"/>
    <property type="match status" value="1"/>
</dbReference>
<dbReference type="eggNOG" id="COG2206">
    <property type="taxonomic scope" value="Bacteria"/>
</dbReference>
<comment type="caution">
    <text evidence="12">The sequence shown here is derived from an EMBL/GenBank/DDBJ whole genome shotgun (WGS) entry which is preliminary data.</text>
</comment>
<feature type="domain" description="HD Cas3-type" evidence="11">
    <location>
        <begin position="8"/>
        <end position="189"/>
    </location>
</feature>
<keyword evidence="6 12" id="KW-0378">Hydrolase</keyword>
<gene>
    <name evidence="12" type="ORF">HQ36_05335</name>
</gene>
<keyword evidence="13" id="KW-1185">Reference proteome</keyword>
<protein>
    <submittedName>
        <fullName evidence="12">Phosphohydrolase</fullName>
    </submittedName>
</protein>
<dbReference type="GO" id="GO:0046872">
    <property type="term" value="F:metal ion binding"/>
    <property type="evidence" value="ECO:0007669"/>
    <property type="project" value="UniProtKB-KW"/>
</dbReference>
<dbReference type="InterPro" id="IPR006675">
    <property type="entry name" value="HDIG_dom"/>
</dbReference>
<dbReference type="OrthoDB" id="9810236at2"/>
<dbReference type="SUPFAM" id="SSF109604">
    <property type="entry name" value="HD-domain/PDEase-like"/>
    <property type="match status" value="1"/>
</dbReference>
<dbReference type="AlphaFoldDB" id="A0A0A2GB70"/>
<dbReference type="GO" id="GO:0004518">
    <property type="term" value="F:nuclease activity"/>
    <property type="evidence" value="ECO:0007669"/>
    <property type="project" value="UniProtKB-KW"/>
</dbReference>
<dbReference type="NCBIfam" id="TIGR00277">
    <property type="entry name" value="HDIG"/>
    <property type="match status" value="1"/>
</dbReference>
<evidence type="ECO:0000256" key="4">
    <source>
        <dbReference type="ARBA" id="ARBA00022723"/>
    </source>
</evidence>
<dbReference type="InterPro" id="IPR006474">
    <property type="entry name" value="Helicase_Cas3_CRISPR-ass_core"/>
</dbReference>
<dbReference type="PROSITE" id="PS51643">
    <property type="entry name" value="HD_CAS3"/>
    <property type="match status" value="1"/>
</dbReference>
<dbReference type="PANTHER" id="PTHR47959">
    <property type="entry name" value="ATP-DEPENDENT RNA HELICASE RHLE-RELATED"/>
    <property type="match status" value="1"/>
</dbReference>
<dbReference type="InterPro" id="IPR038257">
    <property type="entry name" value="CRISPR-assoc_Cas3_HD_sf"/>
</dbReference>
<dbReference type="InterPro" id="IPR001650">
    <property type="entry name" value="Helicase_C-like"/>
</dbReference>
<proteinExistence type="inferred from homology"/>
<dbReference type="InterPro" id="IPR027417">
    <property type="entry name" value="P-loop_NTPase"/>
</dbReference>
<reference evidence="12 13" key="1">
    <citation type="submission" date="2014-08" db="EMBL/GenBank/DDBJ databases">
        <title>Porphyromonas gingivicanis strain:COT-022_OH1391 Genome sequencing.</title>
        <authorList>
            <person name="Wallis C."/>
            <person name="Deusch O."/>
            <person name="O'Flynn C."/>
            <person name="Davis I."/>
            <person name="Jospin G."/>
            <person name="Darling A.E."/>
            <person name="Coil D.A."/>
            <person name="Alexiev A."/>
            <person name="Horsfall A."/>
            <person name="Kirkwood N."/>
            <person name="Harris S."/>
            <person name="Eisen J.A."/>
        </authorList>
    </citation>
    <scope>NUCLEOTIDE SEQUENCE [LARGE SCALE GENOMIC DNA]</scope>
    <source>
        <strain evidence="13">COT-022 OH1391</strain>
    </source>
</reference>
<evidence type="ECO:0000256" key="1">
    <source>
        <dbReference type="ARBA" id="ARBA00006847"/>
    </source>
</evidence>
<dbReference type="InterPro" id="IPR054712">
    <property type="entry name" value="Cas3-like_dom"/>
</dbReference>
<evidence type="ECO:0000256" key="7">
    <source>
        <dbReference type="ARBA" id="ARBA00022806"/>
    </source>
</evidence>
<dbReference type="PANTHER" id="PTHR47959:SF16">
    <property type="entry name" value="CRISPR-ASSOCIATED NUCLEASE_HELICASE CAS3-RELATED"/>
    <property type="match status" value="1"/>
</dbReference>
<name>A0A0A2GB70_9PORP</name>
<comment type="similarity">
    <text evidence="1">In the N-terminal section; belongs to the CRISPR-associated nuclease Cas3-HD family.</text>
</comment>
<evidence type="ECO:0000313" key="12">
    <source>
        <dbReference type="EMBL" id="KGN97699.1"/>
    </source>
</evidence>
<accession>A0A0A2GB70</accession>
<dbReference type="GO" id="GO:0016787">
    <property type="term" value="F:hydrolase activity"/>
    <property type="evidence" value="ECO:0007669"/>
    <property type="project" value="UniProtKB-KW"/>
</dbReference>
<dbReference type="STRING" id="266762.HQ36_05335"/>
<dbReference type="SMART" id="SM00490">
    <property type="entry name" value="HELICc"/>
    <property type="match status" value="1"/>
</dbReference>
<dbReference type="GO" id="GO:0005524">
    <property type="term" value="F:ATP binding"/>
    <property type="evidence" value="ECO:0007669"/>
    <property type="project" value="UniProtKB-KW"/>
</dbReference>
<sequence length="713" mass="80720">MSALLAKSAPERTTLLAHTEQVVSVAELLADYLSVDKATARNGAILHDIGKAHPVFQKRLTEDAHRAPRQPFRHEVASLFFLSAFPKEQWHALIEMVVSHHKSVKKDISHLGLLDLEEEYDYIDFHLQEWKQWSERAWEVLVALDIPYRSISAQEAEENLEYAINYCEKRSRERGVSEWKGLLMAADHFASAVEGKVDALLPRLFKAPDLSFYNRPNALYALSLLNADSPQKHTIVVAPTGAGKTDYLLRRCHGRVFYTLPYQASINAMYRRVADDLERDNPSLDIRVLHSTSKVVPRKGSDEETVLQSHIGSSVKILTPHQLSALAFGMKGYEAMLLDLKGCDVILDEVHTYSGISQAIVLKLVAILKAIGCRIHIGTATMPTLLYRKIVELLGDDVLEVQLPPEVLDLYDRHIIHKATSFDTLFPTMEQAIQRGEKVLIVQNQVKRAQDIFEQIRELYPSVPSMLLHSRFKRKDRNEKERALLGWDAEGNAVHQFNTSEEACIVVATQIVEVSLDISFDVMITECAPLDAMIQRFGRVNRKRSPERIGQLKDIYVIAPSDNQLEARPYDVATLQKSFEVLEDGQPLRERSLQSKIDEVFTSIDFTQIDQHTIFQSSGEFTIDCLTHHSKAILFELLDIDSVVCITANDIEAYQEGNLATRLQLEIPVRYTAVRKRPQIEKGNHPFIIPDEAYSDEMGLDISKIDSNLGVIL</sequence>
<keyword evidence="4" id="KW-0479">Metal-binding</keyword>
<keyword evidence="8" id="KW-0067">ATP-binding</keyword>
<dbReference type="Gene3D" id="1.10.3210.30">
    <property type="match status" value="1"/>
</dbReference>
<dbReference type="Gene3D" id="3.40.50.300">
    <property type="entry name" value="P-loop containing nucleotide triphosphate hydrolases"/>
    <property type="match status" value="2"/>
</dbReference>
<evidence type="ECO:0000256" key="2">
    <source>
        <dbReference type="ARBA" id="ARBA00009046"/>
    </source>
</evidence>
<dbReference type="NCBIfam" id="TIGR01596">
    <property type="entry name" value="cas3_HD"/>
    <property type="match status" value="1"/>
</dbReference>
<dbReference type="Pfam" id="PF01966">
    <property type="entry name" value="HD"/>
    <property type="match status" value="1"/>
</dbReference>
<dbReference type="InterPro" id="IPR050079">
    <property type="entry name" value="DEAD_box_RNA_helicase"/>
</dbReference>
<evidence type="ECO:0000313" key="13">
    <source>
        <dbReference type="Proteomes" id="UP000030134"/>
    </source>
</evidence>
<dbReference type="InterPro" id="IPR006483">
    <property type="entry name" value="CRISPR-assoc_Cas3_HD"/>
</dbReference>
<evidence type="ECO:0000256" key="9">
    <source>
        <dbReference type="ARBA" id="ARBA00023118"/>
    </source>
</evidence>